<gene>
    <name evidence="1" type="ORF">LR48_Vigan07g115600</name>
</gene>
<proteinExistence type="predicted"/>
<evidence type="ECO:0000313" key="1">
    <source>
        <dbReference type="EMBL" id="KOM47452.1"/>
    </source>
</evidence>
<reference evidence="2" key="1">
    <citation type="journal article" date="2015" name="Proc. Natl. Acad. Sci. U.S.A.">
        <title>Genome sequencing of adzuki bean (Vigna angularis) provides insight into high starch and low fat accumulation and domestication.</title>
        <authorList>
            <person name="Yang K."/>
            <person name="Tian Z."/>
            <person name="Chen C."/>
            <person name="Luo L."/>
            <person name="Zhao B."/>
            <person name="Wang Z."/>
            <person name="Yu L."/>
            <person name="Li Y."/>
            <person name="Sun Y."/>
            <person name="Li W."/>
            <person name="Chen Y."/>
            <person name="Li Y."/>
            <person name="Zhang Y."/>
            <person name="Ai D."/>
            <person name="Zhao J."/>
            <person name="Shang C."/>
            <person name="Ma Y."/>
            <person name="Wu B."/>
            <person name="Wang M."/>
            <person name="Gao L."/>
            <person name="Sun D."/>
            <person name="Zhang P."/>
            <person name="Guo F."/>
            <person name="Wang W."/>
            <person name="Li Y."/>
            <person name="Wang J."/>
            <person name="Varshney R.K."/>
            <person name="Wang J."/>
            <person name="Ling H.Q."/>
            <person name="Wan P."/>
        </authorList>
    </citation>
    <scope>NUCLEOTIDE SEQUENCE</scope>
    <source>
        <strain evidence="2">cv. Jingnong 6</strain>
    </source>
</reference>
<dbReference type="Gramene" id="KOM47452">
    <property type="protein sequence ID" value="KOM47452"/>
    <property type="gene ID" value="LR48_Vigan07g115600"/>
</dbReference>
<sequence length="55" mass="5927">MKIQGQLDMYTFIRIGANQDLGAVGGTIEFLEPSGVKQRIAGSLYRGPLGSARED</sequence>
<dbReference type="AlphaFoldDB" id="A0A0L9UY12"/>
<dbReference type="Proteomes" id="UP000053144">
    <property type="component" value="Chromosome 7"/>
</dbReference>
<dbReference type="EMBL" id="CM003377">
    <property type="protein sequence ID" value="KOM47452.1"/>
    <property type="molecule type" value="Genomic_DNA"/>
</dbReference>
<name>A0A0L9UY12_PHAAN</name>
<accession>A0A0L9UY12</accession>
<evidence type="ECO:0000313" key="2">
    <source>
        <dbReference type="Proteomes" id="UP000053144"/>
    </source>
</evidence>
<organism evidence="1 2">
    <name type="scientific">Phaseolus angularis</name>
    <name type="common">Azuki bean</name>
    <name type="synonym">Vigna angularis</name>
    <dbReference type="NCBI Taxonomy" id="3914"/>
    <lineage>
        <taxon>Eukaryota</taxon>
        <taxon>Viridiplantae</taxon>
        <taxon>Streptophyta</taxon>
        <taxon>Embryophyta</taxon>
        <taxon>Tracheophyta</taxon>
        <taxon>Spermatophyta</taxon>
        <taxon>Magnoliopsida</taxon>
        <taxon>eudicotyledons</taxon>
        <taxon>Gunneridae</taxon>
        <taxon>Pentapetalae</taxon>
        <taxon>rosids</taxon>
        <taxon>fabids</taxon>
        <taxon>Fabales</taxon>
        <taxon>Fabaceae</taxon>
        <taxon>Papilionoideae</taxon>
        <taxon>50 kb inversion clade</taxon>
        <taxon>NPAAA clade</taxon>
        <taxon>indigoferoid/millettioid clade</taxon>
        <taxon>Phaseoleae</taxon>
        <taxon>Vigna</taxon>
    </lineage>
</organism>
<protein>
    <submittedName>
        <fullName evidence="1">Uncharacterized protein</fullName>
    </submittedName>
</protein>